<dbReference type="RefSeq" id="XP_031558233.1">
    <property type="nucleotide sequence ID" value="XM_031702373.1"/>
</dbReference>
<accession>A0A6P8HSN8</accession>
<dbReference type="GeneID" id="116294725"/>
<proteinExistence type="predicted"/>
<feature type="non-terminal residue" evidence="3">
    <location>
        <position position="528"/>
    </location>
</feature>
<evidence type="ECO:0000256" key="1">
    <source>
        <dbReference type="SAM" id="MobiDB-lite"/>
    </source>
</evidence>
<evidence type="ECO:0000313" key="3">
    <source>
        <dbReference type="RefSeq" id="XP_031558233.1"/>
    </source>
</evidence>
<reference evidence="3" key="1">
    <citation type="submission" date="2025-08" db="UniProtKB">
        <authorList>
            <consortium name="RefSeq"/>
        </authorList>
    </citation>
    <scope>IDENTIFICATION</scope>
    <source>
        <tissue evidence="3">Tentacle</tissue>
    </source>
</reference>
<feature type="compositionally biased region" description="Low complexity" evidence="1">
    <location>
        <begin position="492"/>
        <end position="528"/>
    </location>
</feature>
<dbReference type="KEGG" id="aten:116294725"/>
<organism evidence="2 3">
    <name type="scientific">Actinia tenebrosa</name>
    <name type="common">Australian red waratah sea anemone</name>
    <dbReference type="NCBI Taxonomy" id="6105"/>
    <lineage>
        <taxon>Eukaryota</taxon>
        <taxon>Metazoa</taxon>
        <taxon>Cnidaria</taxon>
        <taxon>Anthozoa</taxon>
        <taxon>Hexacorallia</taxon>
        <taxon>Actiniaria</taxon>
        <taxon>Actiniidae</taxon>
        <taxon>Actinia</taxon>
    </lineage>
</organism>
<gene>
    <name evidence="3" type="primary">LOC116294725</name>
</gene>
<feature type="region of interest" description="Disordered" evidence="1">
    <location>
        <begin position="486"/>
        <end position="528"/>
    </location>
</feature>
<protein>
    <submittedName>
        <fullName evidence="3">Uncharacterized protein</fullName>
    </submittedName>
</protein>
<evidence type="ECO:0000313" key="2">
    <source>
        <dbReference type="Proteomes" id="UP000515163"/>
    </source>
</evidence>
<sequence length="528" mass="57431">MTPNYPTLTPGNRANVTFVFSSPTKPVVFTPLSNKILFNPSSCLIDPNKTKNGEPFVTINMTVSSVVIGDHLVKYSLSGPDSYIYNMPSPDVVSVVGHNSSCGSNQTFPKGCYTLEYRECTGINASVVLYSTSQWKYIGKGIATDGIVSLNNLPVSTSGINLPSGKAIQGSSVTSCSSDSSKSKCSLSSIFATQFLHSVGTSFPSWFGIRTTRTSDYNINDVQTYLWTGKQLLSVIGNDKVTVGADKLFSVLLITDETILQVRQSTLRLSPSTKSKPHVVAVELCSKTERPNVIVALSLLSFYQIQTMDMQKIFGSSGWQLSFIYVQFSLDKTISRSEFLDSQQPLVGNLELFGGLNATLKNNESIVVRGSTLFDADIEKLSNALPSQWQADVRGAITISMFVDYQSGPEPLIIEFSKIKSSIKHQESLVDTNSGCRQDGQTNMLIKGLLNGKTLNSSTISSYLEVTDNMQAFASINMKKNHYNFKHKENDTNNNGTNNNGPNNNGTNNNGTNNNGTNNNGTNNNGTN</sequence>
<dbReference type="Proteomes" id="UP000515163">
    <property type="component" value="Unplaced"/>
</dbReference>
<dbReference type="AlphaFoldDB" id="A0A6P8HSN8"/>
<keyword evidence="2" id="KW-1185">Reference proteome</keyword>
<dbReference type="InParanoid" id="A0A6P8HSN8"/>
<name>A0A6P8HSN8_ACTTE</name>